<evidence type="ECO:0000313" key="2">
    <source>
        <dbReference type="Proteomes" id="UP000499080"/>
    </source>
</evidence>
<dbReference type="EMBL" id="BGPR01006850">
    <property type="protein sequence ID" value="GBN22329.1"/>
    <property type="molecule type" value="Genomic_DNA"/>
</dbReference>
<evidence type="ECO:0000313" key="1">
    <source>
        <dbReference type="EMBL" id="GBN22329.1"/>
    </source>
</evidence>
<sequence length="94" mass="10592">MHRVLIRELHVKLVSLSSLSVARVVFYIAFGETQHVCGNPAVGASEWRPALGILGMLEKRLRPPAERLARAKMRGPFSSFHLPLAVFRFPRKSK</sequence>
<proteinExistence type="predicted"/>
<comment type="caution">
    <text evidence="1">The sequence shown here is derived from an EMBL/GenBank/DDBJ whole genome shotgun (WGS) entry which is preliminary data.</text>
</comment>
<dbReference type="Proteomes" id="UP000499080">
    <property type="component" value="Unassembled WGS sequence"/>
</dbReference>
<name>A0A4Y2M6P3_ARAVE</name>
<keyword evidence="2" id="KW-1185">Reference proteome</keyword>
<organism evidence="1 2">
    <name type="scientific">Araneus ventricosus</name>
    <name type="common">Orbweaver spider</name>
    <name type="synonym">Epeira ventricosa</name>
    <dbReference type="NCBI Taxonomy" id="182803"/>
    <lineage>
        <taxon>Eukaryota</taxon>
        <taxon>Metazoa</taxon>
        <taxon>Ecdysozoa</taxon>
        <taxon>Arthropoda</taxon>
        <taxon>Chelicerata</taxon>
        <taxon>Arachnida</taxon>
        <taxon>Araneae</taxon>
        <taxon>Araneomorphae</taxon>
        <taxon>Entelegynae</taxon>
        <taxon>Araneoidea</taxon>
        <taxon>Araneidae</taxon>
        <taxon>Araneus</taxon>
    </lineage>
</organism>
<reference evidence="1 2" key="1">
    <citation type="journal article" date="2019" name="Sci. Rep.">
        <title>Orb-weaving spider Araneus ventricosus genome elucidates the spidroin gene catalogue.</title>
        <authorList>
            <person name="Kono N."/>
            <person name="Nakamura H."/>
            <person name="Ohtoshi R."/>
            <person name="Moran D.A.P."/>
            <person name="Shinohara A."/>
            <person name="Yoshida Y."/>
            <person name="Fujiwara M."/>
            <person name="Mori M."/>
            <person name="Tomita M."/>
            <person name="Arakawa K."/>
        </authorList>
    </citation>
    <scope>NUCLEOTIDE SEQUENCE [LARGE SCALE GENOMIC DNA]</scope>
</reference>
<gene>
    <name evidence="1" type="ORF">AVEN_52519_1</name>
</gene>
<dbReference type="AlphaFoldDB" id="A0A4Y2M6P3"/>
<protein>
    <submittedName>
        <fullName evidence="1">Uncharacterized protein</fullName>
    </submittedName>
</protein>
<accession>A0A4Y2M6P3</accession>